<comment type="catalytic activity">
    <reaction evidence="3">
        <text>carboxy-S-adenosyl-L-methionine + 5-hydroxyuridine(34) in tRNA = 5-carboxymethoxyuridine(34) in tRNA + S-adenosyl-L-homocysteine + H(+)</text>
        <dbReference type="Rhea" id="RHEA:52848"/>
        <dbReference type="Rhea" id="RHEA-COMP:13381"/>
        <dbReference type="Rhea" id="RHEA-COMP:13383"/>
        <dbReference type="ChEBI" id="CHEBI:15378"/>
        <dbReference type="ChEBI" id="CHEBI:57856"/>
        <dbReference type="ChEBI" id="CHEBI:134278"/>
        <dbReference type="ChEBI" id="CHEBI:136877"/>
        <dbReference type="ChEBI" id="CHEBI:136879"/>
    </reaction>
</comment>
<dbReference type="HAMAP" id="MF_01590">
    <property type="entry name" value="tRNA_carboxymethyltr_CmoB"/>
    <property type="match status" value="1"/>
</dbReference>
<feature type="binding site" evidence="3">
    <location>
        <position position="109"/>
    </location>
    <ligand>
        <name>carboxy-S-adenosyl-L-methionine</name>
        <dbReference type="ChEBI" id="CHEBI:134278"/>
    </ligand>
</feature>
<dbReference type="Gene3D" id="3.40.50.150">
    <property type="entry name" value="Vaccinia Virus protein VP39"/>
    <property type="match status" value="1"/>
</dbReference>
<feature type="binding site" evidence="3">
    <location>
        <position position="201"/>
    </location>
    <ligand>
        <name>carboxy-S-adenosyl-L-methionine</name>
        <dbReference type="ChEBI" id="CHEBI:134278"/>
    </ligand>
</feature>
<evidence type="ECO:0000313" key="4">
    <source>
        <dbReference type="EMBL" id="UVW34268.1"/>
    </source>
</evidence>
<organism evidence="4 5">
    <name type="scientific">SAR92 clade bacterium H455</name>
    <dbReference type="NCBI Taxonomy" id="2974818"/>
    <lineage>
        <taxon>Bacteria</taxon>
        <taxon>Pseudomonadati</taxon>
        <taxon>Pseudomonadota</taxon>
        <taxon>Gammaproteobacteria</taxon>
        <taxon>Cellvibrionales</taxon>
        <taxon>Porticoccaceae</taxon>
        <taxon>SAR92 clade</taxon>
    </lineage>
</organism>
<dbReference type="NCBIfam" id="NF011650">
    <property type="entry name" value="PRK15068.1"/>
    <property type="match status" value="1"/>
</dbReference>
<dbReference type="PANTHER" id="PTHR43464">
    <property type="entry name" value="METHYLTRANSFERASE"/>
    <property type="match status" value="1"/>
</dbReference>
<feature type="binding site" evidence="3">
    <location>
        <position position="320"/>
    </location>
    <ligand>
        <name>carboxy-S-adenosyl-L-methionine</name>
        <dbReference type="ChEBI" id="CHEBI:134278"/>
    </ligand>
</feature>
<dbReference type="CDD" id="cd02440">
    <property type="entry name" value="AdoMet_MTases"/>
    <property type="match status" value="1"/>
</dbReference>
<dbReference type="InterPro" id="IPR029063">
    <property type="entry name" value="SAM-dependent_MTases_sf"/>
</dbReference>
<name>A0ABY5TK74_9GAMM</name>
<keyword evidence="5" id="KW-1185">Reference proteome</keyword>
<dbReference type="SUPFAM" id="SSF53335">
    <property type="entry name" value="S-adenosyl-L-methionine-dependent methyltransferases"/>
    <property type="match status" value="1"/>
</dbReference>
<feature type="binding site" evidence="3">
    <location>
        <position position="205"/>
    </location>
    <ligand>
        <name>carboxy-S-adenosyl-L-methionine</name>
        <dbReference type="ChEBI" id="CHEBI:134278"/>
    </ligand>
</feature>
<dbReference type="EMBL" id="CP103416">
    <property type="protein sequence ID" value="UVW34268.1"/>
    <property type="molecule type" value="Genomic_DNA"/>
</dbReference>
<dbReference type="Proteomes" id="UP001059934">
    <property type="component" value="Chromosome"/>
</dbReference>
<keyword evidence="2 3" id="KW-0819">tRNA processing</keyword>
<dbReference type="EC" id="2.5.1.-" evidence="3"/>
<feature type="binding site" evidence="3">
    <location>
        <begin position="156"/>
        <end position="158"/>
    </location>
    <ligand>
        <name>carboxy-S-adenosyl-L-methionine</name>
        <dbReference type="ChEBI" id="CHEBI:134278"/>
    </ligand>
</feature>
<evidence type="ECO:0000256" key="1">
    <source>
        <dbReference type="ARBA" id="ARBA00022679"/>
    </source>
</evidence>
<protein>
    <recommendedName>
        <fullName evidence="3">tRNA U34 carboxymethyltransferase</fullName>
        <ecNumber evidence="3">2.5.1.-</ecNumber>
    </recommendedName>
</protein>
<dbReference type="InterPro" id="IPR027555">
    <property type="entry name" value="Mo5U34_MeTrfas-like"/>
</dbReference>
<evidence type="ECO:0000313" key="5">
    <source>
        <dbReference type="Proteomes" id="UP001059934"/>
    </source>
</evidence>
<dbReference type="Pfam" id="PF08003">
    <property type="entry name" value="Methyltransf_9"/>
    <property type="match status" value="1"/>
</dbReference>
<feature type="binding site" evidence="3">
    <location>
        <position position="114"/>
    </location>
    <ligand>
        <name>carboxy-S-adenosyl-L-methionine</name>
        <dbReference type="ChEBI" id="CHEBI:134278"/>
    </ligand>
</feature>
<gene>
    <name evidence="3 4" type="primary">cmoB</name>
    <name evidence="4" type="ORF">NYF23_09570</name>
</gene>
<dbReference type="InterPro" id="IPR010017">
    <property type="entry name" value="CmoB"/>
</dbReference>
<evidence type="ECO:0000256" key="2">
    <source>
        <dbReference type="ARBA" id="ARBA00022694"/>
    </source>
</evidence>
<accession>A0ABY5TK74</accession>
<keyword evidence="1 3" id="KW-0808">Transferase</keyword>
<comment type="similarity">
    <text evidence="3">Belongs to the class I-like SAM-binding methyltransferase superfamily. CmoB family.</text>
</comment>
<feature type="binding site" evidence="3">
    <location>
        <begin position="185"/>
        <end position="186"/>
    </location>
    <ligand>
        <name>carboxy-S-adenosyl-L-methionine</name>
        <dbReference type="ChEBI" id="CHEBI:134278"/>
    </ligand>
</feature>
<feature type="binding site" evidence="3">
    <location>
        <position position="134"/>
    </location>
    <ligand>
        <name>carboxy-S-adenosyl-L-methionine</name>
        <dbReference type="ChEBI" id="CHEBI:134278"/>
    </ligand>
</feature>
<comment type="subunit">
    <text evidence="3">Homotetramer.</text>
</comment>
<sequence>MIPTSLDYGPLFSWLEESELSQWSQDLPELVAQQLRPERWGDMPEWEETLRRLPEIDPLFTDFSNGVQIGDISLMDKGRRLALQATLMGLHPWRKGPYNLFGMPLDTEWRSDWKWDRVLPHLAPLKGRTILDVGCGNGYHCWRMLGADAERVIGIDPSAKFVFQFYAIKRFAGNHLPIDVLPLGIEHMPEKMAAFDTVFSMGILYHRRSPMDHLRELRQLLKPGGQLVLETLVIEGAKDQLLVPQDRYAKMPNVWFIPSPDMLISWMSKNGLKNARMVDISTTTIEEQRSTDWMKFESLADFLDPNDSSKTVEGYPAPVRAVFVAEAPY</sequence>
<dbReference type="PANTHER" id="PTHR43464:SF95">
    <property type="entry name" value="TRNA U34 CARBOXYMETHYLTRANSFERASE"/>
    <property type="match status" value="1"/>
</dbReference>
<evidence type="ECO:0000256" key="3">
    <source>
        <dbReference type="HAMAP-Rule" id="MF_01590"/>
    </source>
</evidence>
<comment type="function">
    <text evidence="3">Catalyzes carboxymethyl transfer from carboxy-S-adenosyl-L-methionine (Cx-SAM) to 5-hydroxyuridine (ho5U) to form 5-carboxymethoxyuridine (cmo5U) at position 34 in tRNAs.</text>
</comment>
<feature type="binding site" evidence="3">
    <location>
        <position position="95"/>
    </location>
    <ligand>
        <name>carboxy-S-adenosyl-L-methionine</name>
        <dbReference type="ChEBI" id="CHEBI:134278"/>
    </ligand>
</feature>
<dbReference type="NCBIfam" id="TIGR00452">
    <property type="entry name" value="tRNA 5-methoxyuridine(34)/uridine 5-oxyacetic acid(34) synthase CmoB"/>
    <property type="match status" value="1"/>
</dbReference>
<proteinExistence type="inferred from homology"/>
<reference evidence="4" key="1">
    <citation type="submission" date="2022-08" db="EMBL/GenBank/DDBJ databases">
        <title>Catabolic pathway analysis in culturable SAR92 clade bacteria reveals their overlooked roles in DMSP degradation in coastal seas.</title>
        <authorList>
            <person name="He X."/>
            <person name="Zhang X."/>
            <person name="Zhang Y."/>
        </authorList>
    </citation>
    <scope>NUCLEOTIDE SEQUENCE</scope>
    <source>
        <strain evidence="4">H455</strain>
    </source>
</reference>